<proteinExistence type="predicted"/>
<organism evidence="2 3">
    <name type="scientific">Methylobacterium cerastii</name>
    <dbReference type="NCBI Taxonomy" id="932741"/>
    <lineage>
        <taxon>Bacteria</taxon>
        <taxon>Pseudomonadati</taxon>
        <taxon>Pseudomonadota</taxon>
        <taxon>Alphaproteobacteria</taxon>
        <taxon>Hyphomicrobiales</taxon>
        <taxon>Methylobacteriaceae</taxon>
        <taxon>Methylobacterium</taxon>
    </lineage>
</organism>
<feature type="domain" description="Transglutaminase-like" evidence="1">
    <location>
        <begin position="161"/>
        <end position="227"/>
    </location>
</feature>
<dbReference type="PANTHER" id="PTHR33490">
    <property type="entry name" value="BLR5614 PROTEIN-RELATED"/>
    <property type="match status" value="1"/>
</dbReference>
<gene>
    <name evidence="2" type="ORF">AFCDBAGC_5017</name>
</gene>
<evidence type="ECO:0000313" key="3">
    <source>
        <dbReference type="Proteomes" id="UP001055117"/>
    </source>
</evidence>
<accession>A0ABQ4QPA9</accession>
<sequence>MRIRLGCEMRYAFPYPVPMVVMLNLHPSCADALEASDAIVTQPAVPVETYRDSFGNLCGRLIAPAGAFTIGTDGIVADDGLPDPMAPDAAQHRVEDLPAETLLFLLPSRYCESDLLADEAWRLFGDTPPGWERVQAVCDFVHAHLAFGYEFAHRDRTALDAYQGGRGVCRDFTHLAVALCRALNLPTRYCTGYISFIGEPEPHPAGDFCAWMEVYLGGRWHVFDPRNNAPRIGRVMVAYGRDAADVPLTHTFGPNPLVGFRVWADAVAVIDHLDAEAAEAPEEPLPPQTMTTRME</sequence>
<dbReference type="Proteomes" id="UP001055117">
    <property type="component" value="Unassembled WGS sequence"/>
</dbReference>
<name>A0ABQ4QPA9_9HYPH</name>
<keyword evidence="3" id="KW-1185">Reference proteome</keyword>
<dbReference type="EMBL" id="BPQG01000116">
    <property type="protein sequence ID" value="GJD47131.1"/>
    <property type="molecule type" value="Genomic_DNA"/>
</dbReference>
<dbReference type="RefSeq" id="WP_147828875.1">
    <property type="nucleotide sequence ID" value="NZ_BPQG01000116.1"/>
</dbReference>
<dbReference type="InterPro" id="IPR038765">
    <property type="entry name" value="Papain-like_cys_pep_sf"/>
</dbReference>
<dbReference type="SUPFAM" id="SSF54001">
    <property type="entry name" value="Cysteine proteinases"/>
    <property type="match status" value="1"/>
</dbReference>
<comment type="caution">
    <text evidence="2">The sequence shown here is derived from an EMBL/GenBank/DDBJ whole genome shotgun (WGS) entry which is preliminary data.</text>
</comment>
<dbReference type="Pfam" id="PF01841">
    <property type="entry name" value="Transglut_core"/>
    <property type="match status" value="1"/>
</dbReference>
<dbReference type="InterPro" id="IPR002931">
    <property type="entry name" value="Transglutaminase-like"/>
</dbReference>
<protein>
    <recommendedName>
        <fullName evidence="1">Transglutaminase-like domain-containing protein</fullName>
    </recommendedName>
</protein>
<evidence type="ECO:0000259" key="1">
    <source>
        <dbReference type="SMART" id="SM00460"/>
    </source>
</evidence>
<dbReference type="SMART" id="SM00460">
    <property type="entry name" value="TGc"/>
    <property type="match status" value="1"/>
</dbReference>
<evidence type="ECO:0000313" key="2">
    <source>
        <dbReference type="EMBL" id="GJD47131.1"/>
    </source>
</evidence>
<reference evidence="2 3" key="1">
    <citation type="journal article" date="2021" name="Front. Microbiol.">
        <title>Comprehensive Comparative Genomics and Phenotyping of Methylobacterium Species.</title>
        <authorList>
            <person name="Alessa O."/>
            <person name="Ogura Y."/>
            <person name="Fujitani Y."/>
            <person name="Takami H."/>
            <person name="Hayashi T."/>
            <person name="Sahin N."/>
            <person name="Tani A."/>
        </authorList>
    </citation>
    <scope>NUCLEOTIDE SEQUENCE [LARGE SCALE GENOMIC DNA]</scope>
    <source>
        <strain evidence="2 3">DSM 23679</strain>
    </source>
</reference>
<dbReference type="PANTHER" id="PTHR33490:SF12">
    <property type="entry name" value="BLL5557 PROTEIN"/>
    <property type="match status" value="1"/>
</dbReference>
<dbReference type="Gene3D" id="3.10.620.30">
    <property type="match status" value="1"/>
</dbReference>
<dbReference type="Gene3D" id="2.60.40.2250">
    <property type="match status" value="1"/>
</dbReference>